<organism evidence="2 3">
    <name type="scientific">Fodinicola feengrottensis</name>
    <dbReference type="NCBI Taxonomy" id="435914"/>
    <lineage>
        <taxon>Bacteria</taxon>
        <taxon>Bacillati</taxon>
        <taxon>Actinomycetota</taxon>
        <taxon>Actinomycetes</taxon>
        <taxon>Mycobacteriales</taxon>
        <taxon>Fodinicola</taxon>
    </lineage>
</organism>
<evidence type="ECO:0000313" key="2">
    <source>
        <dbReference type="EMBL" id="GAA1673496.1"/>
    </source>
</evidence>
<keyword evidence="1" id="KW-0472">Membrane</keyword>
<name>A0ABN2GLY2_9ACTN</name>
<dbReference type="EMBL" id="BAAANY010000008">
    <property type="protein sequence ID" value="GAA1673496.1"/>
    <property type="molecule type" value="Genomic_DNA"/>
</dbReference>
<feature type="transmembrane region" description="Helical" evidence="1">
    <location>
        <begin position="31"/>
        <end position="54"/>
    </location>
</feature>
<accession>A0ABN2GLY2</accession>
<evidence type="ECO:0000256" key="1">
    <source>
        <dbReference type="SAM" id="Phobius"/>
    </source>
</evidence>
<evidence type="ECO:0000313" key="3">
    <source>
        <dbReference type="Proteomes" id="UP001500618"/>
    </source>
</evidence>
<proteinExistence type="predicted"/>
<comment type="caution">
    <text evidence="2">The sequence shown here is derived from an EMBL/GenBank/DDBJ whole genome shotgun (WGS) entry which is preliminary data.</text>
</comment>
<keyword evidence="3" id="KW-1185">Reference proteome</keyword>
<dbReference type="Pfam" id="PF18895">
    <property type="entry name" value="T4SS_pilin"/>
    <property type="match status" value="1"/>
</dbReference>
<protein>
    <submittedName>
        <fullName evidence="2">Uncharacterized protein</fullName>
    </submittedName>
</protein>
<feature type="transmembrane region" description="Helical" evidence="1">
    <location>
        <begin position="74"/>
        <end position="94"/>
    </location>
</feature>
<keyword evidence="1" id="KW-0812">Transmembrane</keyword>
<gene>
    <name evidence="2" type="ORF">GCM10009765_23540</name>
</gene>
<reference evidence="2 3" key="1">
    <citation type="journal article" date="2019" name="Int. J. Syst. Evol. Microbiol.">
        <title>The Global Catalogue of Microorganisms (GCM) 10K type strain sequencing project: providing services to taxonomists for standard genome sequencing and annotation.</title>
        <authorList>
            <consortium name="The Broad Institute Genomics Platform"/>
            <consortium name="The Broad Institute Genome Sequencing Center for Infectious Disease"/>
            <person name="Wu L."/>
            <person name="Ma J."/>
        </authorList>
    </citation>
    <scope>NUCLEOTIDE SEQUENCE [LARGE SCALE GENOMIC DNA]</scope>
    <source>
        <strain evidence="2 3">JCM 14718</strain>
    </source>
</reference>
<sequence>MFIDVSPAFALDKPPGPTADQKELIGVIDRLRLAIIVLLGALASLFLTIGGFRWLSAGEPGEVEKAKSALKAAAVGYVIAALAKVLFDILYAVVFGS</sequence>
<dbReference type="Proteomes" id="UP001500618">
    <property type="component" value="Unassembled WGS sequence"/>
</dbReference>
<keyword evidence="1" id="KW-1133">Transmembrane helix</keyword>
<dbReference type="InterPro" id="IPR043993">
    <property type="entry name" value="T4SS_pilin"/>
</dbReference>